<dbReference type="Proteomes" id="UP001328107">
    <property type="component" value="Unassembled WGS sequence"/>
</dbReference>
<dbReference type="Pfam" id="PF00307">
    <property type="entry name" value="CH"/>
    <property type="match status" value="1"/>
</dbReference>
<dbReference type="CDD" id="cd00014">
    <property type="entry name" value="CH_SF"/>
    <property type="match status" value="1"/>
</dbReference>
<organism evidence="4 5">
    <name type="scientific">Pristionchus mayeri</name>
    <dbReference type="NCBI Taxonomy" id="1317129"/>
    <lineage>
        <taxon>Eukaryota</taxon>
        <taxon>Metazoa</taxon>
        <taxon>Ecdysozoa</taxon>
        <taxon>Nematoda</taxon>
        <taxon>Chromadorea</taxon>
        <taxon>Rhabditida</taxon>
        <taxon>Rhabditina</taxon>
        <taxon>Diplogasteromorpha</taxon>
        <taxon>Diplogasteroidea</taxon>
        <taxon>Neodiplogasteridae</taxon>
        <taxon>Pristionchus</taxon>
    </lineage>
</organism>
<dbReference type="SMART" id="SM00033">
    <property type="entry name" value="CH"/>
    <property type="match status" value="1"/>
</dbReference>
<feature type="non-terminal residue" evidence="4">
    <location>
        <position position="1"/>
    </location>
</feature>
<feature type="compositionally biased region" description="Low complexity" evidence="2">
    <location>
        <begin position="55"/>
        <end position="74"/>
    </location>
</feature>
<dbReference type="Gene3D" id="1.10.418.10">
    <property type="entry name" value="Calponin-like domain"/>
    <property type="match status" value="1"/>
</dbReference>
<gene>
    <name evidence="4" type="ORF">PMAYCL1PPCAC_22672</name>
</gene>
<evidence type="ECO:0000259" key="3">
    <source>
        <dbReference type="SMART" id="SM00033"/>
    </source>
</evidence>
<dbReference type="SUPFAM" id="SSF47576">
    <property type="entry name" value="Calponin-homology domain, CH-domain"/>
    <property type="match status" value="1"/>
</dbReference>
<feature type="region of interest" description="Disordered" evidence="2">
    <location>
        <begin position="1"/>
        <end position="92"/>
    </location>
</feature>
<feature type="compositionally biased region" description="Basic and acidic residues" evidence="2">
    <location>
        <begin position="75"/>
        <end position="92"/>
    </location>
</feature>
<feature type="domain" description="Calponin-homology (CH)" evidence="3">
    <location>
        <begin position="113"/>
        <end position="232"/>
    </location>
</feature>
<name>A0AAN5CYN9_9BILA</name>
<evidence type="ECO:0000256" key="1">
    <source>
        <dbReference type="SAM" id="Coils"/>
    </source>
</evidence>
<evidence type="ECO:0000313" key="5">
    <source>
        <dbReference type="Proteomes" id="UP001328107"/>
    </source>
</evidence>
<feature type="compositionally biased region" description="Polar residues" evidence="2">
    <location>
        <begin position="1"/>
        <end position="25"/>
    </location>
</feature>
<dbReference type="InterPro" id="IPR001715">
    <property type="entry name" value="CH_dom"/>
</dbReference>
<evidence type="ECO:0000256" key="2">
    <source>
        <dbReference type="SAM" id="MobiDB-lite"/>
    </source>
</evidence>
<dbReference type="AlphaFoldDB" id="A0AAN5CYN9"/>
<proteinExistence type="predicted"/>
<accession>A0AAN5CYN9</accession>
<dbReference type="InterPro" id="IPR036872">
    <property type="entry name" value="CH_dom_sf"/>
</dbReference>
<protein>
    <recommendedName>
        <fullName evidence="3">Calponin-homology (CH) domain-containing protein</fullName>
    </recommendedName>
</protein>
<keyword evidence="1" id="KW-0175">Coiled coil</keyword>
<sequence>ATCRFTLTNRTPHSHTTMTDIEQQNAVETVEKKEEEAAPALPTTEPPKDEEVKAPEAAATEPAAAEETAAAAPAAEEKKEEKKKEKVEEPPKDIREDALGWLGQQIAPAVHIVNYQVLDWAQKFAIEDESKRAALPRKNGQEAVTKSQFLGFLKDGTLLANLAKKCGAPVETIHEGEAVKNNKENQTANIQAFVDWAKEHLGLPEDKVLSAADLLEKGKAGYPQVFEAIWATGSQAVEKFGASTGIDVDSVSAAASQAVKSNLVQTILNFFKRARPTPQLEKKAALEAEEAEKKEKAAAEKLEEVAEEECKKADAVPATAVVEAN</sequence>
<evidence type="ECO:0000313" key="4">
    <source>
        <dbReference type="EMBL" id="GMR52477.1"/>
    </source>
</evidence>
<feature type="coiled-coil region" evidence="1">
    <location>
        <begin position="281"/>
        <end position="311"/>
    </location>
</feature>
<keyword evidence="5" id="KW-1185">Reference proteome</keyword>
<reference evidence="5" key="1">
    <citation type="submission" date="2022-10" db="EMBL/GenBank/DDBJ databases">
        <title>Genome assembly of Pristionchus species.</title>
        <authorList>
            <person name="Yoshida K."/>
            <person name="Sommer R.J."/>
        </authorList>
    </citation>
    <scope>NUCLEOTIDE SEQUENCE [LARGE SCALE GENOMIC DNA]</scope>
    <source>
        <strain evidence="5">RS5460</strain>
    </source>
</reference>
<comment type="caution">
    <text evidence="4">The sequence shown here is derived from an EMBL/GenBank/DDBJ whole genome shotgun (WGS) entry which is preliminary data.</text>
</comment>
<dbReference type="EMBL" id="BTRK01000005">
    <property type="protein sequence ID" value="GMR52477.1"/>
    <property type="molecule type" value="Genomic_DNA"/>
</dbReference>